<feature type="region of interest" description="Disordered" evidence="2">
    <location>
        <begin position="1"/>
        <end position="23"/>
    </location>
</feature>
<dbReference type="PANTHER" id="PTHR37984:SF5">
    <property type="entry name" value="PROTEIN NYNRIN-LIKE"/>
    <property type="match status" value="1"/>
</dbReference>
<dbReference type="Pfam" id="PF17921">
    <property type="entry name" value="Integrase_H2C2"/>
    <property type="match status" value="1"/>
</dbReference>
<evidence type="ECO:0000313" key="5">
    <source>
        <dbReference type="Proteomes" id="UP000814243"/>
    </source>
</evidence>
<evidence type="ECO:0000259" key="3">
    <source>
        <dbReference type="PROSITE" id="PS50994"/>
    </source>
</evidence>
<dbReference type="InterPro" id="IPR050951">
    <property type="entry name" value="Retrovirus_Pol_polyprotein"/>
</dbReference>
<dbReference type="EC" id="2.7.7.49" evidence="1"/>
<dbReference type="PROSITE" id="PS50994">
    <property type="entry name" value="INTEGRASE"/>
    <property type="match status" value="1"/>
</dbReference>
<dbReference type="InterPro" id="IPR036397">
    <property type="entry name" value="RNaseH_sf"/>
</dbReference>
<evidence type="ECO:0000313" key="4">
    <source>
        <dbReference type="EMBL" id="KAH9645810.1"/>
    </source>
</evidence>
<feature type="domain" description="Integrase catalytic" evidence="3">
    <location>
        <begin position="203"/>
        <end position="372"/>
    </location>
</feature>
<organism evidence="4 5">
    <name type="scientific">Spodoptera exigua</name>
    <name type="common">Beet armyworm</name>
    <name type="synonym">Noctua fulgens</name>
    <dbReference type="NCBI Taxonomy" id="7107"/>
    <lineage>
        <taxon>Eukaryota</taxon>
        <taxon>Metazoa</taxon>
        <taxon>Ecdysozoa</taxon>
        <taxon>Arthropoda</taxon>
        <taxon>Hexapoda</taxon>
        <taxon>Insecta</taxon>
        <taxon>Pterygota</taxon>
        <taxon>Neoptera</taxon>
        <taxon>Endopterygota</taxon>
        <taxon>Lepidoptera</taxon>
        <taxon>Glossata</taxon>
        <taxon>Ditrysia</taxon>
        <taxon>Noctuoidea</taxon>
        <taxon>Noctuidae</taxon>
        <taxon>Amphipyrinae</taxon>
        <taxon>Spodoptera</taxon>
    </lineage>
</organism>
<sequence>MTSNNDNELINSDSTDKGTDQPRVVELTTIPKEGVELQFIKGNELNKVNINDKTNIKESKTLIYLKKEKTLYIKLVSPSQMTRRAFVRELGIKCKEWNINKITVRKNKNNNVFVKTLANEIQKTKEGSIPSLCIINDVIKITNKDEKKVILNDFHILPTSGHAGERKMYNNIKRRYFWSGLEEDIKNYVQKCEKCQKEKYSRYTKEPMTITTTATEAFQKIFMDVVGPLERDEENFSYILTIQCELTKYIEAYPMKTKSTKEVAEKFVNNFILRFGIPEIIATDRGTEFISTTFQEVCNLLHINKLTSTAYHHQSIGALENSHKSLGTYLRIQTDNHSGHWSKWIAYWCFAYNTSVHTETKFTPFELVFGKQANLPSNLTIHPEPIYNHESYPLELKYRLQLSQTEARENLIKSKMIRKIKYDKNCNPVVYKPNDKVLIKNENRNKLTSIYSGPYIVVRDISPNVEILDNGKIKLIHKNRTKLFKN</sequence>
<name>A0A922N254_SPOEX</name>
<dbReference type="Gene3D" id="3.30.420.10">
    <property type="entry name" value="Ribonuclease H-like superfamily/Ribonuclease H"/>
    <property type="match status" value="1"/>
</dbReference>
<dbReference type="InterPro" id="IPR041588">
    <property type="entry name" value="Integrase_H2C2"/>
</dbReference>
<dbReference type="InterPro" id="IPR001584">
    <property type="entry name" value="Integrase_cat-core"/>
</dbReference>
<dbReference type="GO" id="GO:0003964">
    <property type="term" value="F:RNA-directed DNA polymerase activity"/>
    <property type="evidence" value="ECO:0007669"/>
    <property type="project" value="UniProtKB-EC"/>
</dbReference>
<feature type="compositionally biased region" description="Polar residues" evidence="2">
    <location>
        <begin position="1"/>
        <end position="13"/>
    </location>
</feature>
<comment type="caution">
    <text evidence="4">The sequence shown here is derived from an EMBL/GenBank/DDBJ whole genome shotgun (WGS) entry which is preliminary data.</text>
</comment>
<dbReference type="GO" id="GO:0003676">
    <property type="term" value="F:nucleic acid binding"/>
    <property type="evidence" value="ECO:0007669"/>
    <property type="project" value="InterPro"/>
</dbReference>
<dbReference type="Pfam" id="PF00665">
    <property type="entry name" value="rve"/>
    <property type="match status" value="1"/>
</dbReference>
<dbReference type="FunFam" id="1.10.340.70:FF:000001">
    <property type="entry name" value="Retrovirus-related Pol polyprotein from transposon gypsy-like Protein"/>
    <property type="match status" value="1"/>
</dbReference>
<dbReference type="GO" id="GO:0015074">
    <property type="term" value="P:DNA integration"/>
    <property type="evidence" value="ECO:0007669"/>
    <property type="project" value="InterPro"/>
</dbReference>
<evidence type="ECO:0000256" key="1">
    <source>
        <dbReference type="ARBA" id="ARBA00012493"/>
    </source>
</evidence>
<evidence type="ECO:0000256" key="2">
    <source>
        <dbReference type="SAM" id="MobiDB-lite"/>
    </source>
</evidence>
<gene>
    <name evidence="4" type="ORF">HF086_012537</name>
</gene>
<dbReference type="Proteomes" id="UP000814243">
    <property type="component" value="Unassembled WGS sequence"/>
</dbReference>
<dbReference type="InterPro" id="IPR012337">
    <property type="entry name" value="RNaseH-like_sf"/>
</dbReference>
<dbReference type="PANTHER" id="PTHR37984">
    <property type="entry name" value="PROTEIN CBG26694"/>
    <property type="match status" value="1"/>
</dbReference>
<dbReference type="EMBL" id="JACEFF010000011">
    <property type="protein sequence ID" value="KAH9645810.1"/>
    <property type="molecule type" value="Genomic_DNA"/>
</dbReference>
<protein>
    <recommendedName>
        <fullName evidence="1">RNA-directed DNA polymerase</fullName>
        <ecNumber evidence="1">2.7.7.49</ecNumber>
    </recommendedName>
</protein>
<reference evidence="4" key="1">
    <citation type="journal article" date="2021" name="G3 (Bethesda)">
        <title>Genome and transcriptome analysis of the beet armyworm Spodoptera exigua reveals targets for pest control. .</title>
        <authorList>
            <person name="Simon S."/>
            <person name="Breeschoten T."/>
            <person name="Jansen H.J."/>
            <person name="Dirks R.P."/>
            <person name="Schranz M.E."/>
            <person name="Ros V.I.D."/>
        </authorList>
    </citation>
    <scope>NUCLEOTIDE SEQUENCE</scope>
    <source>
        <strain evidence="4">TB_SE_WUR_2020</strain>
    </source>
</reference>
<dbReference type="FunFam" id="3.30.420.10:FF:000032">
    <property type="entry name" value="Retrovirus-related Pol polyprotein from transposon 297-like Protein"/>
    <property type="match status" value="1"/>
</dbReference>
<dbReference type="SUPFAM" id="SSF53098">
    <property type="entry name" value="Ribonuclease H-like"/>
    <property type="match status" value="1"/>
</dbReference>
<accession>A0A922N254</accession>
<dbReference type="Gene3D" id="1.10.340.70">
    <property type="match status" value="1"/>
</dbReference>
<dbReference type="AlphaFoldDB" id="A0A922N254"/>
<proteinExistence type="predicted"/>